<evidence type="ECO:0000313" key="2">
    <source>
        <dbReference type="EMBL" id="GBP37278.1"/>
    </source>
</evidence>
<gene>
    <name evidence="2" type="ORF">EVAR_35712_1</name>
</gene>
<comment type="caution">
    <text evidence="2">The sequence shown here is derived from an EMBL/GenBank/DDBJ whole genome shotgun (WGS) entry which is preliminary data.</text>
</comment>
<feature type="region of interest" description="Disordered" evidence="1">
    <location>
        <begin position="1"/>
        <end position="58"/>
    </location>
</feature>
<dbReference type="Proteomes" id="UP000299102">
    <property type="component" value="Unassembled WGS sequence"/>
</dbReference>
<protein>
    <submittedName>
        <fullName evidence="2">Uncharacterized protein</fullName>
    </submittedName>
</protein>
<organism evidence="2 3">
    <name type="scientific">Eumeta variegata</name>
    <name type="common">Bagworm moth</name>
    <name type="synonym">Eumeta japonica</name>
    <dbReference type="NCBI Taxonomy" id="151549"/>
    <lineage>
        <taxon>Eukaryota</taxon>
        <taxon>Metazoa</taxon>
        <taxon>Ecdysozoa</taxon>
        <taxon>Arthropoda</taxon>
        <taxon>Hexapoda</taxon>
        <taxon>Insecta</taxon>
        <taxon>Pterygota</taxon>
        <taxon>Neoptera</taxon>
        <taxon>Endopterygota</taxon>
        <taxon>Lepidoptera</taxon>
        <taxon>Glossata</taxon>
        <taxon>Ditrysia</taxon>
        <taxon>Tineoidea</taxon>
        <taxon>Psychidae</taxon>
        <taxon>Oiketicinae</taxon>
        <taxon>Eumeta</taxon>
    </lineage>
</organism>
<feature type="compositionally biased region" description="Low complexity" evidence="1">
    <location>
        <begin position="44"/>
        <end position="54"/>
    </location>
</feature>
<sequence length="191" mass="21223">MREDACSNVPEPVIPKRRRGYHPEHGLHPDVGDAQGGDADGRLHAAQQHQHGAPPARPSLHGTAYTALIIFTLDIKLVAMLQTAIDFKVCVMCVKFVVTSYRQILRYRTSPATLGRRTYPVLVLGTGRHRPIKSTSVTLTADIGKPRTTHTILNWPGTYKRKGDDISEDSYPNYFVNVSEDGHEGRRVTAE</sequence>
<evidence type="ECO:0000313" key="3">
    <source>
        <dbReference type="Proteomes" id="UP000299102"/>
    </source>
</evidence>
<dbReference type="AlphaFoldDB" id="A0A4C1VDS3"/>
<accession>A0A4C1VDS3</accession>
<proteinExistence type="predicted"/>
<name>A0A4C1VDS3_EUMVA</name>
<feature type="compositionally biased region" description="Basic and acidic residues" evidence="1">
    <location>
        <begin position="21"/>
        <end position="31"/>
    </location>
</feature>
<keyword evidence="3" id="KW-1185">Reference proteome</keyword>
<reference evidence="2 3" key="1">
    <citation type="journal article" date="2019" name="Commun. Biol.">
        <title>The bagworm genome reveals a unique fibroin gene that provides high tensile strength.</title>
        <authorList>
            <person name="Kono N."/>
            <person name="Nakamura H."/>
            <person name="Ohtoshi R."/>
            <person name="Tomita M."/>
            <person name="Numata K."/>
            <person name="Arakawa K."/>
        </authorList>
    </citation>
    <scope>NUCLEOTIDE SEQUENCE [LARGE SCALE GENOMIC DNA]</scope>
</reference>
<evidence type="ECO:0000256" key="1">
    <source>
        <dbReference type="SAM" id="MobiDB-lite"/>
    </source>
</evidence>
<dbReference type="EMBL" id="BGZK01000331">
    <property type="protein sequence ID" value="GBP37278.1"/>
    <property type="molecule type" value="Genomic_DNA"/>
</dbReference>